<gene>
    <name evidence="6" type="ORF">BXY39_2660</name>
</gene>
<feature type="region of interest" description="Disordered" evidence="3">
    <location>
        <begin position="1"/>
        <end position="23"/>
    </location>
</feature>
<dbReference type="PANTHER" id="PTHR45228">
    <property type="entry name" value="CYCLIC DI-GMP PHOSPHODIESTERASE TM_0186-RELATED"/>
    <property type="match status" value="1"/>
</dbReference>
<dbReference type="Pfam" id="PF11849">
    <property type="entry name" value="DUF3369"/>
    <property type="match status" value="1"/>
</dbReference>
<dbReference type="InterPro" id="IPR037522">
    <property type="entry name" value="HD_GYP_dom"/>
</dbReference>
<dbReference type="PROSITE" id="PS51832">
    <property type="entry name" value="HD_GYP"/>
    <property type="match status" value="1"/>
</dbReference>
<evidence type="ECO:0000313" key="7">
    <source>
        <dbReference type="Proteomes" id="UP000271227"/>
    </source>
</evidence>
<evidence type="ECO:0000256" key="3">
    <source>
        <dbReference type="SAM" id="MobiDB-lite"/>
    </source>
</evidence>
<dbReference type="CDD" id="cd00077">
    <property type="entry name" value="HDc"/>
    <property type="match status" value="1"/>
</dbReference>
<dbReference type="InterPro" id="IPR001789">
    <property type="entry name" value="Sig_transdc_resp-reg_receiver"/>
</dbReference>
<dbReference type="SMART" id="SM00471">
    <property type="entry name" value="HDc"/>
    <property type="match status" value="1"/>
</dbReference>
<reference evidence="6 7" key="1">
    <citation type="submission" date="2018-10" db="EMBL/GenBank/DDBJ databases">
        <title>Genomic Encyclopedia of Archaeal and Bacterial Type Strains, Phase II (KMG-II): from individual species to whole genera.</title>
        <authorList>
            <person name="Goeker M."/>
        </authorList>
    </citation>
    <scope>NUCLEOTIDE SEQUENCE [LARGE SCALE GENOMIC DNA]</scope>
    <source>
        <strain evidence="6 7">DSM 25217</strain>
    </source>
</reference>
<dbReference type="OrthoDB" id="7326651at2"/>
<dbReference type="InterPro" id="IPR052020">
    <property type="entry name" value="Cyclic_di-GMP/3'3'-cGAMP_PDE"/>
</dbReference>
<dbReference type="SUPFAM" id="SSF109604">
    <property type="entry name" value="HD-domain/PDEase-like"/>
    <property type="match status" value="1"/>
</dbReference>
<dbReference type="GO" id="GO:0000160">
    <property type="term" value="P:phosphorelay signal transduction system"/>
    <property type="evidence" value="ECO:0007669"/>
    <property type="project" value="InterPro"/>
</dbReference>
<evidence type="ECO:0000256" key="1">
    <source>
        <dbReference type="ARBA" id="ARBA00022801"/>
    </source>
</evidence>
<organism evidence="6 7">
    <name type="scientific">Eilatimonas milleporae</name>
    <dbReference type="NCBI Taxonomy" id="911205"/>
    <lineage>
        <taxon>Bacteria</taxon>
        <taxon>Pseudomonadati</taxon>
        <taxon>Pseudomonadota</taxon>
        <taxon>Alphaproteobacteria</taxon>
        <taxon>Kordiimonadales</taxon>
        <taxon>Kordiimonadaceae</taxon>
        <taxon>Eilatimonas</taxon>
    </lineage>
</organism>
<dbReference type="Gene3D" id="1.10.3210.10">
    <property type="entry name" value="Hypothetical protein af1432"/>
    <property type="match status" value="1"/>
</dbReference>
<dbReference type="InParanoid" id="A0A3M0CBK2"/>
<dbReference type="Proteomes" id="UP000271227">
    <property type="component" value="Unassembled WGS sequence"/>
</dbReference>
<dbReference type="Gene3D" id="3.40.50.2300">
    <property type="match status" value="1"/>
</dbReference>
<dbReference type="AlphaFoldDB" id="A0A3M0CBK2"/>
<dbReference type="PANTHER" id="PTHR45228:SF9">
    <property type="entry name" value="3'3'-CGAMP-SPECIFIC PHOSPHODIESTERASE 2"/>
    <property type="match status" value="1"/>
</dbReference>
<evidence type="ECO:0000256" key="2">
    <source>
        <dbReference type="PROSITE-ProRule" id="PRU00169"/>
    </source>
</evidence>
<dbReference type="Pfam" id="PF13487">
    <property type="entry name" value="HD_5"/>
    <property type="match status" value="1"/>
</dbReference>
<dbReference type="GO" id="GO:0009214">
    <property type="term" value="P:cyclic nucleotide catabolic process"/>
    <property type="evidence" value="ECO:0007669"/>
    <property type="project" value="UniProtKB-ARBA"/>
</dbReference>
<feature type="modified residue" description="4-aspartylphosphate" evidence="2">
    <location>
        <position position="85"/>
    </location>
</feature>
<name>A0A3M0CBK2_9PROT</name>
<evidence type="ECO:0000313" key="6">
    <source>
        <dbReference type="EMBL" id="RMB04399.1"/>
    </source>
</evidence>
<feature type="domain" description="HD-GYP" evidence="5">
    <location>
        <begin position="340"/>
        <end position="537"/>
    </location>
</feature>
<evidence type="ECO:0000259" key="5">
    <source>
        <dbReference type="PROSITE" id="PS51832"/>
    </source>
</evidence>
<keyword evidence="1" id="KW-0378">Hydrolase</keyword>
<sequence length="551" mass="61228">MTRSSPLKLKRSPVGESPQGDAGPVKGAWKILIVDDETEVHSVTKLALNGYRFAGKGLQFLDAHSGAEARDILAAHDDIALVLLDVVMETEHAGLDVVGYIRETLGNRLTRIVLRTGQPGQAPERRVIIDFDINDYKEKTELTAQKLFTLMSASLRSYRDMVALEDSRRGLKKIIDASANIFTQTSMQKFAEGALEQLLSLLRVKKGDAFYGRRIDAMAALRKDSRVEILAGTGKYARAERQVSQGGMPDTTMSDTMPNTMPDTMDELPAEIGGLLERAADRNIIMDRQILSYHKGPSGHENFLYVGGDVDMETIDRDMIELYARNVGVAFENVDLHRQIEETQREVVYRLAEAVETRSMETGNHLKRVAAMCKLLALEYGLSEDEAEILMYASPLHDVGKIAIPDAILNKPGKLDAAEWEVMKTHSELGHRMLVSSDKPILKAGAIIALEHHEKWDGTGYPNGKAGKDIHIYGRIVAIADVYDALASKRCYKDAWALGDIYTLVKSEKGRHFDPDIVDVLTRNLDYVQQIMVDYADGQTELFGKPRAVSL</sequence>
<dbReference type="RefSeq" id="WP_121939346.1">
    <property type="nucleotide sequence ID" value="NZ_REFR01000013.1"/>
</dbReference>
<feature type="domain" description="Response regulatory" evidence="4">
    <location>
        <begin position="30"/>
        <end position="154"/>
    </location>
</feature>
<keyword evidence="2" id="KW-0597">Phosphoprotein</keyword>
<proteinExistence type="predicted"/>
<dbReference type="EMBL" id="REFR01000013">
    <property type="protein sequence ID" value="RMB04399.1"/>
    <property type="molecule type" value="Genomic_DNA"/>
</dbReference>
<dbReference type="GO" id="GO:0004112">
    <property type="term" value="F:cyclic-nucleotide phosphodiesterase activity"/>
    <property type="evidence" value="ECO:0007669"/>
    <property type="project" value="UniProtKB-ARBA"/>
</dbReference>
<dbReference type="InterPro" id="IPR003607">
    <property type="entry name" value="HD/PDEase_dom"/>
</dbReference>
<evidence type="ECO:0000259" key="4">
    <source>
        <dbReference type="PROSITE" id="PS50110"/>
    </source>
</evidence>
<dbReference type="SUPFAM" id="SSF52172">
    <property type="entry name" value="CheY-like"/>
    <property type="match status" value="1"/>
</dbReference>
<comment type="caution">
    <text evidence="6">The sequence shown here is derived from an EMBL/GenBank/DDBJ whole genome shotgun (WGS) entry which is preliminary data.</text>
</comment>
<dbReference type="InterPro" id="IPR021800">
    <property type="entry name" value="DUF3369"/>
</dbReference>
<keyword evidence="7" id="KW-1185">Reference proteome</keyword>
<dbReference type="InterPro" id="IPR011006">
    <property type="entry name" value="CheY-like_superfamily"/>
</dbReference>
<dbReference type="PROSITE" id="PS50110">
    <property type="entry name" value="RESPONSE_REGULATORY"/>
    <property type="match status" value="1"/>
</dbReference>
<protein>
    <submittedName>
        <fullName evidence="6">Response regulator receiver domain-containing protein</fullName>
    </submittedName>
</protein>
<accession>A0A3M0CBK2</accession>
<dbReference type="FunFam" id="1.10.3210.10:FF:000018">
    <property type="entry name" value="Two-component system response regulator"/>
    <property type="match status" value="1"/>
</dbReference>